<feature type="region of interest" description="Disordered" evidence="1">
    <location>
        <begin position="26"/>
        <end position="59"/>
    </location>
</feature>
<name>A0ABV0U0I2_9TELE</name>
<keyword evidence="3" id="KW-1185">Reference proteome</keyword>
<evidence type="ECO:0000256" key="1">
    <source>
        <dbReference type="SAM" id="MobiDB-lite"/>
    </source>
</evidence>
<accession>A0ABV0U0I2</accession>
<organism evidence="2 3">
    <name type="scientific">Ilyodon furcidens</name>
    <name type="common">goldbreast splitfin</name>
    <dbReference type="NCBI Taxonomy" id="33524"/>
    <lineage>
        <taxon>Eukaryota</taxon>
        <taxon>Metazoa</taxon>
        <taxon>Chordata</taxon>
        <taxon>Craniata</taxon>
        <taxon>Vertebrata</taxon>
        <taxon>Euteleostomi</taxon>
        <taxon>Actinopterygii</taxon>
        <taxon>Neopterygii</taxon>
        <taxon>Teleostei</taxon>
        <taxon>Neoteleostei</taxon>
        <taxon>Acanthomorphata</taxon>
        <taxon>Ovalentaria</taxon>
        <taxon>Atherinomorphae</taxon>
        <taxon>Cyprinodontiformes</taxon>
        <taxon>Goodeidae</taxon>
        <taxon>Ilyodon</taxon>
    </lineage>
</organism>
<dbReference type="EMBL" id="JAHRIQ010048581">
    <property type="protein sequence ID" value="MEQ2237232.1"/>
    <property type="molecule type" value="Genomic_DNA"/>
</dbReference>
<gene>
    <name evidence="2" type="ORF">ILYODFUR_021183</name>
</gene>
<feature type="non-terminal residue" evidence="2">
    <location>
        <position position="59"/>
    </location>
</feature>
<proteinExistence type="predicted"/>
<reference evidence="2 3" key="1">
    <citation type="submission" date="2021-06" db="EMBL/GenBank/DDBJ databases">
        <authorList>
            <person name="Palmer J.M."/>
        </authorList>
    </citation>
    <scope>NUCLEOTIDE SEQUENCE [LARGE SCALE GENOMIC DNA]</scope>
    <source>
        <strain evidence="3">if_2019</strain>
        <tissue evidence="2">Muscle</tissue>
    </source>
</reference>
<protein>
    <submittedName>
        <fullName evidence="2">Uncharacterized protein</fullName>
    </submittedName>
</protein>
<comment type="caution">
    <text evidence="2">The sequence shown here is derived from an EMBL/GenBank/DDBJ whole genome shotgun (WGS) entry which is preliminary data.</text>
</comment>
<dbReference type="Proteomes" id="UP001482620">
    <property type="component" value="Unassembled WGS sequence"/>
</dbReference>
<sequence>MIVILASRGILTALGQHSLPVNAVPQSAQVQRQGDEQGPQCPAINPTIQLTGRRETTNQ</sequence>
<evidence type="ECO:0000313" key="2">
    <source>
        <dbReference type="EMBL" id="MEQ2237232.1"/>
    </source>
</evidence>
<evidence type="ECO:0000313" key="3">
    <source>
        <dbReference type="Proteomes" id="UP001482620"/>
    </source>
</evidence>